<feature type="signal peptide" evidence="4">
    <location>
        <begin position="1"/>
        <end position="22"/>
    </location>
</feature>
<dbReference type="PANTHER" id="PTHR47976">
    <property type="entry name" value="G-TYPE LECTIN S-RECEPTOR-LIKE SERINE/THREONINE-PROTEIN KINASE SD2-5"/>
    <property type="match status" value="1"/>
</dbReference>
<dbReference type="Gene3D" id="2.90.10.10">
    <property type="entry name" value="Bulb-type lectin domain"/>
    <property type="match status" value="2"/>
</dbReference>
<organism evidence="6 7">
    <name type="scientific">Corchorus olitorius</name>
    <dbReference type="NCBI Taxonomy" id="93759"/>
    <lineage>
        <taxon>Eukaryota</taxon>
        <taxon>Viridiplantae</taxon>
        <taxon>Streptophyta</taxon>
        <taxon>Embryophyta</taxon>
        <taxon>Tracheophyta</taxon>
        <taxon>Spermatophyta</taxon>
        <taxon>Magnoliopsida</taxon>
        <taxon>eudicotyledons</taxon>
        <taxon>Gunneridae</taxon>
        <taxon>Pentapetalae</taxon>
        <taxon>rosids</taxon>
        <taxon>malvids</taxon>
        <taxon>Malvales</taxon>
        <taxon>Malvaceae</taxon>
        <taxon>Grewioideae</taxon>
        <taxon>Apeibeae</taxon>
        <taxon>Corchorus</taxon>
    </lineage>
</organism>
<dbReference type="PANTHER" id="PTHR47976:SF15">
    <property type="entry name" value="G-TYPE LECTIN S-RECEPTOR-LIKE SERINE_THREONINE-PROTEIN KINASE RLK1"/>
    <property type="match status" value="1"/>
</dbReference>
<name>A0A1R3K8S1_9ROSI</name>
<evidence type="ECO:0000256" key="3">
    <source>
        <dbReference type="ARBA" id="ARBA00023180"/>
    </source>
</evidence>
<sequence>MALALFPLLISFLFLLPVSSLAQTAGNITVGASLSAVENSSWISPSGDFAFGFHQLEHNKDLFLLAIWYNKIPEKTIVWYANGDKPAPRGSKLHLTSDQGLVLNSPHGEQLWNTSQTINGGVVDSGVMDDSGNFLLIGSNSIVWESFKNPTDTMLPSQKLDKEVALSSRRSETNFAKGRFRMVLKSDGNLVLTTINFPSDYLNEPYFESKTSAGDSDLSSPGSQVVFNESGYLFVLRENNERFRLTPTITGSTKDFYYRVTLDFDGMLVLYSYPKIR</sequence>
<dbReference type="SMART" id="SM00108">
    <property type="entry name" value="B_lectin"/>
    <property type="match status" value="1"/>
</dbReference>
<evidence type="ECO:0000259" key="5">
    <source>
        <dbReference type="PROSITE" id="PS50927"/>
    </source>
</evidence>
<dbReference type="STRING" id="93759.A0A1R3K8S1"/>
<protein>
    <recommendedName>
        <fullName evidence="5">Bulb-type lectin domain-containing protein</fullName>
    </recommendedName>
</protein>
<feature type="domain" description="Bulb-type lectin" evidence="5">
    <location>
        <begin position="27"/>
        <end position="149"/>
    </location>
</feature>
<dbReference type="AlphaFoldDB" id="A0A1R3K8S1"/>
<dbReference type="OrthoDB" id="1930390at2759"/>
<evidence type="ECO:0000313" key="6">
    <source>
        <dbReference type="EMBL" id="OMP03497.1"/>
    </source>
</evidence>
<dbReference type="InterPro" id="IPR001480">
    <property type="entry name" value="Bulb-type_lectin_dom"/>
</dbReference>
<dbReference type="Proteomes" id="UP000187203">
    <property type="component" value="Unassembled WGS sequence"/>
</dbReference>
<dbReference type="EMBL" id="AWUE01014495">
    <property type="protein sequence ID" value="OMP03497.1"/>
    <property type="molecule type" value="Genomic_DNA"/>
</dbReference>
<dbReference type="PROSITE" id="PS50927">
    <property type="entry name" value="BULB_LECTIN"/>
    <property type="match status" value="1"/>
</dbReference>
<dbReference type="InterPro" id="IPR036426">
    <property type="entry name" value="Bulb-type_lectin_dom_sf"/>
</dbReference>
<evidence type="ECO:0000256" key="1">
    <source>
        <dbReference type="ARBA" id="ARBA00022729"/>
    </source>
</evidence>
<accession>A0A1R3K8S1</accession>
<keyword evidence="1 4" id="KW-0732">Signal</keyword>
<gene>
    <name evidence="6" type="ORF">COLO4_10380</name>
</gene>
<reference evidence="7" key="1">
    <citation type="submission" date="2013-09" db="EMBL/GenBank/DDBJ databases">
        <title>Corchorus olitorius genome sequencing.</title>
        <authorList>
            <person name="Alam M."/>
            <person name="Haque M.S."/>
            <person name="Islam M.S."/>
            <person name="Emdad E.M."/>
            <person name="Islam M.M."/>
            <person name="Ahmed B."/>
            <person name="Halim A."/>
            <person name="Hossen Q.M.M."/>
            <person name="Hossain M.Z."/>
            <person name="Ahmed R."/>
            <person name="Khan M.M."/>
            <person name="Islam R."/>
            <person name="Rashid M.M."/>
            <person name="Khan S.A."/>
            <person name="Rahman M.S."/>
            <person name="Alam M."/>
            <person name="Yahiya A.S."/>
            <person name="Khan M.S."/>
            <person name="Azam M.S."/>
            <person name="Haque T."/>
            <person name="Lashkar M.Z.H."/>
            <person name="Akhand A.I."/>
            <person name="Morshed G."/>
            <person name="Roy S."/>
            <person name="Uddin K.S."/>
            <person name="Rabeya T."/>
            <person name="Hossain A.S."/>
            <person name="Chowdhury A."/>
            <person name="Snigdha A.R."/>
            <person name="Mortoza M.S."/>
            <person name="Matin S.A."/>
            <person name="Hoque S.M.E."/>
            <person name="Islam M.K."/>
            <person name="Roy D.K."/>
            <person name="Haider R."/>
            <person name="Moosa M.M."/>
            <person name="Elias S.M."/>
            <person name="Hasan A.M."/>
            <person name="Jahan S."/>
            <person name="Shafiuddin M."/>
            <person name="Mahmood N."/>
            <person name="Shommy N.S."/>
        </authorList>
    </citation>
    <scope>NUCLEOTIDE SEQUENCE [LARGE SCALE GENOMIC DNA]</scope>
    <source>
        <strain evidence="7">cv. O-4</strain>
    </source>
</reference>
<evidence type="ECO:0000256" key="4">
    <source>
        <dbReference type="SAM" id="SignalP"/>
    </source>
</evidence>
<dbReference type="FunFam" id="2.90.10.10:FF:000013">
    <property type="entry name" value="G-type lectin S-receptor-like serine/threonine-protein kinase LECRK1"/>
    <property type="match status" value="1"/>
</dbReference>
<evidence type="ECO:0000256" key="2">
    <source>
        <dbReference type="ARBA" id="ARBA00023157"/>
    </source>
</evidence>
<comment type="caution">
    <text evidence="6">The sequence shown here is derived from an EMBL/GenBank/DDBJ whole genome shotgun (WGS) entry which is preliminary data.</text>
</comment>
<keyword evidence="3" id="KW-0325">Glycoprotein</keyword>
<evidence type="ECO:0000313" key="7">
    <source>
        <dbReference type="Proteomes" id="UP000187203"/>
    </source>
</evidence>
<dbReference type="SUPFAM" id="SSF51110">
    <property type="entry name" value="alpha-D-mannose-specific plant lectins"/>
    <property type="match status" value="1"/>
</dbReference>
<dbReference type="Pfam" id="PF01453">
    <property type="entry name" value="B_lectin"/>
    <property type="match status" value="1"/>
</dbReference>
<feature type="chain" id="PRO_5010323549" description="Bulb-type lectin domain-containing protein" evidence="4">
    <location>
        <begin position="23"/>
        <end position="277"/>
    </location>
</feature>
<keyword evidence="2" id="KW-1015">Disulfide bond</keyword>
<dbReference type="InterPro" id="IPR051343">
    <property type="entry name" value="G-type_lectin_kinases/EP1-like"/>
</dbReference>
<proteinExistence type="predicted"/>
<keyword evidence="7" id="KW-1185">Reference proteome</keyword>